<dbReference type="EMBL" id="PDYG01000134">
    <property type="protein sequence ID" value="PHU36392.1"/>
    <property type="molecule type" value="Genomic_DNA"/>
</dbReference>
<dbReference type="InterPro" id="IPR029759">
    <property type="entry name" value="GPX_AS"/>
</dbReference>
<dbReference type="PIRSF" id="PIRSF000303">
    <property type="entry name" value="Glutathion_perox"/>
    <property type="match status" value="1"/>
</dbReference>
<dbReference type="Proteomes" id="UP000224563">
    <property type="component" value="Unassembled WGS sequence"/>
</dbReference>
<sequence>MNFYDLSVERTDGTQLQMSEFEGKVVLVVNTATGCGFTPHYKPLEEMYEKYHDQGFEIVDVPCNQFAGQTPGNDEEIHEFCTLNYNTQFPQMKKADVNGETAIELFRYLKSQKGFEGFGKGVKALAMSAMLKKIDKDYKNNSEIKWNFTKFLVDKKGNVVARFEPTADMAKVEECVAQLMQA</sequence>
<gene>
    <name evidence="6" type="ORF">CSX02_12485</name>
</gene>
<dbReference type="Pfam" id="PF00255">
    <property type="entry name" value="GSHPx"/>
    <property type="match status" value="1"/>
</dbReference>
<protein>
    <recommendedName>
        <fullName evidence="5">Glutathione peroxidase</fullName>
    </recommendedName>
</protein>
<evidence type="ECO:0000256" key="3">
    <source>
        <dbReference type="ARBA" id="ARBA00023002"/>
    </source>
</evidence>
<evidence type="ECO:0000313" key="6">
    <source>
        <dbReference type="EMBL" id="PHU36392.1"/>
    </source>
</evidence>
<dbReference type="RefSeq" id="WP_099386923.1">
    <property type="nucleotide sequence ID" value="NZ_JANSWH010000041.1"/>
</dbReference>
<dbReference type="AlphaFoldDB" id="A0A2G3DZD4"/>
<dbReference type="PANTHER" id="PTHR11592">
    <property type="entry name" value="GLUTATHIONE PEROXIDASE"/>
    <property type="match status" value="1"/>
</dbReference>
<dbReference type="GO" id="GO:0034599">
    <property type="term" value="P:cellular response to oxidative stress"/>
    <property type="evidence" value="ECO:0007669"/>
    <property type="project" value="TreeGrafter"/>
</dbReference>
<dbReference type="PRINTS" id="PR01011">
    <property type="entry name" value="GLUTPROXDASE"/>
</dbReference>
<dbReference type="Gene3D" id="3.40.30.10">
    <property type="entry name" value="Glutaredoxin"/>
    <property type="match status" value="1"/>
</dbReference>
<reference evidence="6 7" key="2">
    <citation type="submission" date="2017-10" db="EMBL/GenBank/DDBJ databases">
        <authorList>
            <person name="Banno H."/>
            <person name="Chua N.-H."/>
        </authorList>
    </citation>
    <scope>NUCLEOTIDE SEQUENCE [LARGE SCALE GENOMIC DNA]</scope>
    <source>
        <strain evidence="6 7">JK623</strain>
    </source>
</reference>
<keyword evidence="7" id="KW-1185">Reference proteome</keyword>
<dbReference type="PROSITE" id="PS00460">
    <property type="entry name" value="GLUTATHIONE_PEROXID_1"/>
    <property type="match status" value="1"/>
</dbReference>
<reference evidence="6 7" key="1">
    <citation type="submission" date="2017-10" db="EMBL/GenBank/DDBJ databases">
        <title>Resolving the taxonomy of Roseburia spp., Eubacterium rectale and Agathobacter spp. through phylogenomic analysis.</title>
        <authorList>
            <person name="Sheridan P.O."/>
            <person name="Walker A.W."/>
            <person name="Duncan S.H."/>
            <person name="Scott K.P."/>
            <person name="Toole P.W.O."/>
            <person name="Luis P."/>
            <person name="Flint H.J."/>
        </authorList>
    </citation>
    <scope>NUCLEOTIDE SEQUENCE [LARGE SCALE GENOMIC DNA]</scope>
    <source>
        <strain evidence="6 7">JK623</strain>
    </source>
</reference>
<dbReference type="FunFam" id="3.40.30.10:FF:000010">
    <property type="entry name" value="Glutathione peroxidase"/>
    <property type="match status" value="1"/>
</dbReference>
<keyword evidence="3 5" id="KW-0560">Oxidoreductase</keyword>
<dbReference type="InterPro" id="IPR036249">
    <property type="entry name" value="Thioredoxin-like_sf"/>
</dbReference>
<proteinExistence type="inferred from homology"/>
<accession>A0A2G3DZD4</accession>
<dbReference type="GO" id="GO:0004601">
    <property type="term" value="F:peroxidase activity"/>
    <property type="evidence" value="ECO:0007669"/>
    <property type="project" value="UniProtKB-KW"/>
</dbReference>
<keyword evidence="2 5" id="KW-0575">Peroxidase</keyword>
<evidence type="ECO:0000256" key="2">
    <source>
        <dbReference type="ARBA" id="ARBA00022559"/>
    </source>
</evidence>
<evidence type="ECO:0000256" key="5">
    <source>
        <dbReference type="RuleBase" id="RU000499"/>
    </source>
</evidence>
<dbReference type="InterPro" id="IPR000889">
    <property type="entry name" value="Glutathione_peroxidase"/>
</dbReference>
<dbReference type="CDD" id="cd00340">
    <property type="entry name" value="GSH_Peroxidase"/>
    <property type="match status" value="1"/>
</dbReference>
<name>A0A2G3DZD4_9FIRM</name>
<evidence type="ECO:0000256" key="4">
    <source>
        <dbReference type="PIRSR" id="PIRSR000303-1"/>
    </source>
</evidence>
<evidence type="ECO:0000313" key="7">
    <source>
        <dbReference type="Proteomes" id="UP000224563"/>
    </source>
</evidence>
<dbReference type="PANTHER" id="PTHR11592:SF78">
    <property type="entry name" value="GLUTATHIONE PEROXIDASE"/>
    <property type="match status" value="1"/>
</dbReference>
<dbReference type="SUPFAM" id="SSF52833">
    <property type="entry name" value="Thioredoxin-like"/>
    <property type="match status" value="1"/>
</dbReference>
<feature type="active site" evidence="4">
    <location>
        <position position="35"/>
    </location>
</feature>
<dbReference type="PROSITE" id="PS51355">
    <property type="entry name" value="GLUTATHIONE_PEROXID_3"/>
    <property type="match status" value="1"/>
</dbReference>
<organism evidence="6 7">
    <name type="scientific">Agathobacter ruminis</name>
    <dbReference type="NCBI Taxonomy" id="1712665"/>
    <lineage>
        <taxon>Bacteria</taxon>
        <taxon>Bacillati</taxon>
        <taxon>Bacillota</taxon>
        <taxon>Clostridia</taxon>
        <taxon>Lachnospirales</taxon>
        <taxon>Lachnospiraceae</taxon>
        <taxon>Agathobacter</taxon>
    </lineage>
</organism>
<comment type="similarity">
    <text evidence="1 5">Belongs to the glutathione peroxidase family.</text>
</comment>
<evidence type="ECO:0000256" key="1">
    <source>
        <dbReference type="ARBA" id="ARBA00006926"/>
    </source>
</evidence>
<comment type="caution">
    <text evidence="6">The sequence shown here is derived from an EMBL/GenBank/DDBJ whole genome shotgun (WGS) entry which is preliminary data.</text>
</comment>